<dbReference type="InterPro" id="IPR036291">
    <property type="entry name" value="NAD(P)-bd_dom_sf"/>
</dbReference>
<dbReference type="Proteomes" id="UP000191285">
    <property type="component" value="Unassembled WGS sequence"/>
</dbReference>
<dbReference type="PANTHER" id="PTHR11695:SF294">
    <property type="entry name" value="RETICULON-4-INTERACTING PROTEIN 1, MITOCHONDRIAL"/>
    <property type="match status" value="1"/>
</dbReference>
<dbReference type="InterPro" id="IPR011032">
    <property type="entry name" value="GroES-like_sf"/>
</dbReference>
<feature type="domain" description="Enoyl reductase (ER)" evidence="1">
    <location>
        <begin position="10"/>
        <end position="305"/>
    </location>
</feature>
<proteinExistence type="predicted"/>
<organism evidence="2 3">
    <name type="scientific">Penicillium steckii</name>
    <dbReference type="NCBI Taxonomy" id="303698"/>
    <lineage>
        <taxon>Eukaryota</taxon>
        <taxon>Fungi</taxon>
        <taxon>Dikarya</taxon>
        <taxon>Ascomycota</taxon>
        <taxon>Pezizomycotina</taxon>
        <taxon>Eurotiomycetes</taxon>
        <taxon>Eurotiomycetidae</taxon>
        <taxon>Eurotiales</taxon>
        <taxon>Aspergillaceae</taxon>
        <taxon>Penicillium</taxon>
    </lineage>
</organism>
<evidence type="ECO:0000259" key="1">
    <source>
        <dbReference type="SMART" id="SM00829"/>
    </source>
</evidence>
<gene>
    <name evidence="2" type="ORF">PENSTE_c017G09280</name>
</gene>
<dbReference type="Pfam" id="PF08240">
    <property type="entry name" value="ADH_N"/>
    <property type="match status" value="1"/>
</dbReference>
<keyword evidence="3" id="KW-1185">Reference proteome</keyword>
<dbReference type="SUPFAM" id="SSF51735">
    <property type="entry name" value="NAD(P)-binding Rossmann-fold domains"/>
    <property type="match status" value="1"/>
</dbReference>
<dbReference type="InterPro" id="IPR013154">
    <property type="entry name" value="ADH-like_N"/>
</dbReference>
<evidence type="ECO:0000313" key="2">
    <source>
        <dbReference type="EMBL" id="OQE18610.1"/>
    </source>
</evidence>
<dbReference type="GO" id="GO:0005739">
    <property type="term" value="C:mitochondrion"/>
    <property type="evidence" value="ECO:0007669"/>
    <property type="project" value="TreeGrafter"/>
</dbReference>
<dbReference type="GO" id="GO:0016491">
    <property type="term" value="F:oxidoreductase activity"/>
    <property type="evidence" value="ECO:0007669"/>
    <property type="project" value="InterPro"/>
</dbReference>
<dbReference type="Gene3D" id="3.90.180.10">
    <property type="entry name" value="Medium-chain alcohol dehydrogenases, catalytic domain"/>
    <property type="match status" value="2"/>
</dbReference>
<dbReference type="EMBL" id="MLKD01000017">
    <property type="protein sequence ID" value="OQE18610.1"/>
    <property type="molecule type" value="Genomic_DNA"/>
</dbReference>
<reference evidence="3" key="1">
    <citation type="journal article" date="2017" name="Nat. Microbiol.">
        <title>Global analysis of biosynthetic gene clusters reveals vast potential of secondary metabolite production in Penicillium species.</title>
        <authorList>
            <person name="Nielsen J.C."/>
            <person name="Grijseels S."/>
            <person name="Prigent S."/>
            <person name="Ji B."/>
            <person name="Dainat J."/>
            <person name="Nielsen K.F."/>
            <person name="Frisvad J.C."/>
            <person name="Workman M."/>
            <person name="Nielsen J."/>
        </authorList>
    </citation>
    <scope>NUCLEOTIDE SEQUENCE [LARGE SCALE GENOMIC DNA]</scope>
    <source>
        <strain evidence="3">IBT 24891</strain>
    </source>
</reference>
<protein>
    <recommendedName>
        <fullName evidence="1">Enoyl reductase (ER) domain-containing protein</fullName>
    </recommendedName>
</protein>
<dbReference type="CDD" id="cd08267">
    <property type="entry name" value="MDR1"/>
    <property type="match status" value="1"/>
</dbReference>
<comment type="caution">
    <text evidence="2">The sequence shown here is derived from an EMBL/GenBank/DDBJ whole genome shotgun (WGS) entry which is preliminary data.</text>
</comment>
<name>A0A1V6SY06_9EURO</name>
<dbReference type="Pfam" id="PF13602">
    <property type="entry name" value="ADH_zinc_N_2"/>
    <property type="match status" value="1"/>
</dbReference>
<sequence>MYLYAATTGGIEKHLCLKDDIPLPSSSTLSRDQIHIEAIYAGLNPADFKGAEGGFFTRLKLRPPATPDYDFCGRVKAIHPSNELLKPGDLVFGNLGHRRTHGILAQYLIAYQSYSGIAAYKSLAPFIKSGQRVFINGGSGGVGIFAIQIARILGADMTVSCSTRNVEYCQELGAQVIDYTKGDLITLLQEYGQLFDHVVDNVGTTPELYSHAHLFTKPDARIAQVGATTIRGIIYTQLVPAFIGGSRRPTSFVIGLLNRDDLILLGNWAAEGKITINIDAKFSFNDLIKAFEKLKTGRVRGKILVAVSPP</sequence>
<accession>A0A1V6SY06</accession>
<dbReference type="OrthoDB" id="201656at2759"/>
<dbReference type="SUPFAM" id="SSF50129">
    <property type="entry name" value="GroES-like"/>
    <property type="match status" value="1"/>
</dbReference>
<dbReference type="SMART" id="SM00829">
    <property type="entry name" value="PKS_ER"/>
    <property type="match status" value="1"/>
</dbReference>
<dbReference type="InterPro" id="IPR050700">
    <property type="entry name" value="YIM1/Zinc_Alcohol_DH_Fams"/>
</dbReference>
<dbReference type="AlphaFoldDB" id="A0A1V6SY06"/>
<dbReference type="PANTHER" id="PTHR11695">
    <property type="entry name" value="ALCOHOL DEHYDROGENASE RELATED"/>
    <property type="match status" value="1"/>
</dbReference>
<dbReference type="Gene3D" id="3.40.50.720">
    <property type="entry name" value="NAD(P)-binding Rossmann-like Domain"/>
    <property type="match status" value="1"/>
</dbReference>
<dbReference type="InterPro" id="IPR020843">
    <property type="entry name" value="ER"/>
</dbReference>
<evidence type="ECO:0000313" key="3">
    <source>
        <dbReference type="Proteomes" id="UP000191285"/>
    </source>
</evidence>
<dbReference type="STRING" id="303698.A0A1V6SY06"/>